<proteinExistence type="predicted"/>
<dbReference type="Proteomes" id="UP000244940">
    <property type="component" value="Unassembled WGS sequence"/>
</dbReference>
<dbReference type="CDD" id="cd00761">
    <property type="entry name" value="Glyco_tranf_GTA_type"/>
    <property type="match status" value="1"/>
</dbReference>
<evidence type="ECO:0000259" key="2">
    <source>
        <dbReference type="Pfam" id="PF00535"/>
    </source>
</evidence>
<feature type="region of interest" description="Disordered" evidence="1">
    <location>
        <begin position="572"/>
        <end position="597"/>
    </location>
</feature>
<evidence type="ECO:0000313" key="4">
    <source>
        <dbReference type="Proteomes" id="UP000244940"/>
    </source>
</evidence>
<comment type="caution">
    <text evidence="3">The sequence shown here is derived from an EMBL/GenBank/DDBJ whole genome shotgun (WGS) entry which is preliminary data.</text>
</comment>
<dbReference type="InterPro" id="IPR029044">
    <property type="entry name" value="Nucleotide-diphossugar_trans"/>
</dbReference>
<dbReference type="AlphaFoldDB" id="A0A2U2C767"/>
<name>A0A2U2C767_9RHOB</name>
<dbReference type="OrthoDB" id="5291101at2"/>
<gene>
    <name evidence="3" type="ORF">C4N9_14985</name>
</gene>
<dbReference type="Pfam" id="PF00535">
    <property type="entry name" value="Glycos_transf_2"/>
    <property type="match status" value="1"/>
</dbReference>
<dbReference type="PANTHER" id="PTHR43685">
    <property type="entry name" value="GLYCOSYLTRANSFERASE"/>
    <property type="match status" value="1"/>
</dbReference>
<dbReference type="SUPFAM" id="SSF53448">
    <property type="entry name" value="Nucleotide-diphospho-sugar transferases"/>
    <property type="match status" value="1"/>
</dbReference>
<organism evidence="3 4">
    <name type="scientific">Pararhodobacter marinus</name>
    <dbReference type="NCBI Taxonomy" id="2184063"/>
    <lineage>
        <taxon>Bacteria</taxon>
        <taxon>Pseudomonadati</taxon>
        <taxon>Pseudomonadota</taxon>
        <taxon>Alphaproteobacteria</taxon>
        <taxon>Rhodobacterales</taxon>
        <taxon>Paracoccaceae</taxon>
        <taxon>Pararhodobacter</taxon>
    </lineage>
</organism>
<evidence type="ECO:0000313" key="3">
    <source>
        <dbReference type="EMBL" id="PWE27738.1"/>
    </source>
</evidence>
<dbReference type="EMBL" id="QEYD01000009">
    <property type="protein sequence ID" value="PWE27738.1"/>
    <property type="molecule type" value="Genomic_DNA"/>
</dbReference>
<accession>A0A2U2C767</accession>
<feature type="domain" description="Glycosyltransferase 2-like" evidence="2">
    <location>
        <begin position="10"/>
        <end position="176"/>
    </location>
</feature>
<dbReference type="InterPro" id="IPR001173">
    <property type="entry name" value="Glyco_trans_2-like"/>
</dbReference>
<protein>
    <recommendedName>
        <fullName evidence="2">Glycosyltransferase 2-like domain-containing protein</fullName>
    </recommendedName>
</protein>
<evidence type="ECO:0000256" key="1">
    <source>
        <dbReference type="SAM" id="MobiDB-lite"/>
    </source>
</evidence>
<dbReference type="RefSeq" id="WP_109534154.1">
    <property type="nucleotide sequence ID" value="NZ_QEYD01000009.1"/>
</dbReference>
<reference evidence="3 4" key="1">
    <citation type="submission" date="2018-05" db="EMBL/GenBank/DDBJ databases">
        <title>Pararhodobacter marina sp. nov., isolated from deep-sea water of the Indian Ocean.</title>
        <authorList>
            <person name="Lai Q.Sr."/>
            <person name="Liu X."/>
            <person name="Shao Z."/>
        </authorList>
    </citation>
    <scope>NUCLEOTIDE SEQUENCE [LARGE SCALE GENOMIC DNA]</scope>
    <source>
        <strain evidence="3 4">CIC4N-9</strain>
    </source>
</reference>
<keyword evidence="4" id="KW-1185">Reference proteome</keyword>
<sequence length="597" mass="65286">MTQTDEPLISVIVAVHDVADHVGAAVASLRAQSLTDFEALIVDDGSTDGSGTVAAEACAGDPRFRVIRQDNRGLSGARNTGLDQARGRFVAFLDGDDAYAPGYLSGLHGALTRQGTDWAACAIELAYPDGTRISHPALHASEPLNAEQILQLDDARAAVRVFPSAWNKLYRRSLFDGLRFPEGIWFEDHEVFWEMVARAPALAYTPEPLYLHRRERAGQITGRDDDRVFDQLRVLDRLHPRLTALAHGKEAFDRLATRLVHERAAVLVDRARRTRFLTATYALFDRLDAQWSPDWDPDISRALGRVLAGETPLTILVLDPDPGRALAALDRTAQGDFELLVTAADAPETLPSGQVVERVSPEGLTPRRLGEIARGDWVIVLAPGEIPAPDGLKRLLNLAMESGCDLAIGALLRERQGYHDGWTNNAALGFDPTALPATGGRIAMGEGAVTRQYPALGNRILRRDLLAAMPERQALRGDPLSVQMIVTELAQSARHVVYTRYAVTCIPDFMADRRGLFALRRAVAHLPEAGLAPGWRGQVYLRLLRLTGLRGALRWALAAGLVLLSGWGPGHPRAQPHGQPDPETPALARRMLTRGRR</sequence>
<dbReference type="PANTHER" id="PTHR43685:SF14">
    <property type="entry name" value="GLYCOSYLTRANSFERASE 2-LIKE DOMAIN-CONTAINING PROTEIN"/>
    <property type="match status" value="1"/>
</dbReference>
<dbReference type="InterPro" id="IPR050834">
    <property type="entry name" value="Glycosyltransf_2"/>
</dbReference>
<dbReference type="GeneID" id="94366198"/>
<dbReference type="Gene3D" id="3.90.550.10">
    <property type="entry name" value="Spore Coat Polysaccharide Biosynthesis Protein SpsA, Chain A"/>
    <property type="match status" value="1"/>
</dbReference>